<comment type="caution">
    <text evidence="1">The sequence shown here is derived from an EMBL/GenBank/DDBJ whole genome shotgun (WGS) entry which is preliminary data.</text>
</comment>
<accession>A0A1V6LWP4</accession>
<keyword evidence="2" id="KW-1185">Reference proteome</keyword>
<dbReference type="PROSITE" id="PS51257">
    <property type="entry name" value="PROKAR_LIPOPROTEIN"/>
    <property type="match status" value="1"/>
</dbReference>
<name>A0A1V6LWP4_9FLAO</name>
<gene>
    <name evidence="1" type="ORF">BUL40_02910</name>
</gene>
<sequence length="178" mass="20215">MKHFRILAVIVAVFALVGCDKIDELTKFEMDYNQEVVIASTTGIDLPFDVFTPETETNSESEFEVNDTRKDLIEEIKLIDLVLIIKDPTDSDFSFLESIEVFISAENLEEQRIAFEEDVDPAAGATLKLNTTDLDLQEYIKKDSFTLRLKTVTDEILDQDHTIQVKSVFFVDAKILGI</sequence>
<proteinExistence type="predicted"/>
<dbReference type="RefSeq" id="WP_010518108.1">
    <property type="nucleotide sequence ID" value="NZ_AFOE01000018.1"/>
</dbReference>
<evidence type="ECO:0000313" key="1">
    <source>
        <dbReference type="EMBL" id="OQD44516.1"/>
    </source>
</evidence>
<reference evidence="1 2" key="1">
    <citation type="submission" date="2016-12" db="EMBL/GenBank/DDBJ databases">
        <authorList>
            <person name="Song W.-J."/>
            <person name="Kurnit D.M."/>
        </authorList>
    </citation>
    <scope>NUCLEOTIDE SEQUENCE [LARGE SCALE GENOMIC DNA]</scope>
    <source>
        <strain evidence="1 2">HSG9</strain>
    </source>
</reference>
<organism evidence="1 2">
    <name type="scientific">Croceivirga radicis</name>
    <dbReference type="NCBI Taxonomy" id="1929488"/>
    <lineage>
        <taxon>Bacteria</taxon>
        <taxon>Pseudomonadati</taxon>
        <taxon>Bacteroidota</taxon>
        <taxon>Flavobacteriia</taxon>
        <taxon>Flavobacteriales</taxon>
        <taxon>Flavobacteriaceae</taxon>
        <taxon>Croceivirga</taxon>
    </lineage>
</organism>
<dbReference type="AlphaFoldDB" id="A0A1V6LWP4"/>
<dbReference type="EMBL" id="MTBC01000001">
    <property type="protein sequence ID" value="OQD44516.1"/>
    <property type="molecule type" value="Genomic_DNA"/>
</dbReference>
<dbReference type="Proteomes" id="UP000191680">
    <property type="component" value="Unassembled WGS sequence"/>
</dbReference>
<evidence type="ECO:0000313" key="2">
    <source>
        <dbReference type="Proteomes" id="UP000191680"/>
    </source>
</evidence>
<protein>
    <submittedName>
        <fullName evidence="1">Uncharacterized protein</fullName>
    </submittedName>
</protein>
<dbReference type="OrthoDB" id="672279at2"/>